<dbReference type="SUPFAM" id="SSF51735">
    <property type="entry name" value="NAD(P)-binding Rossmann-fold domains"/>
    <property type="match status" value="1"/>
</dbReference>
<accession>A0A0H3FXM2</accession>
<dbReference type="GO" id="GO:0005737">
    <property type="term" value="C:cytoplasm"/>
    <property type="evidence" value="ECO:0007669"/>
    <property type="project" value="TreeGrafter"/>
</dbReference>
<evidence type="ECO:0000259" key="1">
    <source>
        <dbReference type="Pfam" id="PF13460"/>
    </source>
</evidence>
<dbReference type="PANTHER" id="PTHR48079">
    <property type="entry name" value="PROTEIN YEEZ"/>
    <property type="match status" value="1"/>
</dbReference>
<dbReference type="KEGG" id="zmm:Zmob_0634"/>
<feature type="domain" description="NAD(P)-binding" evidence="1">
    <location>
        <begin position="7"/>
        <end position="144"/>
    </location>
</feature>
<dbReference type="InterPro" id="IPR051783">
    <property type="entry name" value="NAD(P)-dependent_oxidoreduct"/>
</dbReference>
<dbReference type="Proteomes" id="UP000001494">
    <property type="component" value="Chromosome"/>
</dbReference>
<proteinExistence type="predicted"/>
<sequence length="307" mass="34153">MKIALTGGTGFIGGHVFDNTAGRGIGIKALTRRPQPARPGVEWIRGSLEDEDSLKKLVSSCQAVIHMAGAVKAENREAFAHINLTGTEKLLAATKAAGIKRFIHVSSLAAREAELSDYGWSKAQSEEKVRSSGLDWTIIRPPAVYGSGDREMLEMFRMAVMGLMIMPPKGRLSLIAADDLSRLILTLVDRDISQPSYHQLYEVDDGRPEGWSQNEFAQALGHAVGRPSIKVVHLPKKLLSFASKAEGWLHGNQARLTQDRVRYFCHPDWVINPTLRPPTTLWEPQIPLEEGLNQTAIWYRSRGWLKR</sequence>
<gene>
    <name evidence="2" type="ordered locus">Zmob_0634</name>
</gene>
<evidence type="ECO:0000313" key="2">
    <source>
        <dbReference type="EMBL" id="AEH62476.1"/>
    </source>
</evidence>
<dbReference type="GO" id="GO:0004029">
    <property type="term" value="F:aldehyde dehydrogenase (NAD+) activity"/>
    <property type="evidence" value="ECO:0007669"/>
    <property type="project" value="TreeGrafter"/>
</dbReference>
<protein>
    <submittedName>
        <fullName evidence="2">NAD-dependent epimerase/dehydratase</fullName>
    </submittedName>
</protein>
<dbReference type="Pfam" id="PF13460">
    <property type="entry name" value="NAD_binding_10"/>
    <property type="match status" value="1"/>
</dbReference>
<dbReference type="eggNOG" id="COG0702">
    <property type="taxonomic scope" value="Bacteria"/>
</dbReference>
<reference evidence="2 3" key="1">
    <citation type="journal article" date="2011" name="J. Bacteriol.">
        <title>Genome sequence of the ethanol-producing Zymomonas mobilis subsp. mobilis lectotype strain ATCC 10988.</title>
        <authorList>
            <person name="Pappas K.M."/>
            <person name="Kouvelis V.N."/>
            <person name="Saunders E."/>
            <person name="Brettin T.S."/>
            <person name="Bruce D."/>
            <person name="Detter C."/>
            <person name="Balakireva M."/>
            <person name="Han C.S."/>
            <person name="Savvakis G."/>
            <person name="Kyrpides N.C."/>
            <person name="Typas M.A."/>
        </authorList>
    </citation>
    <scope>NUCLEOTIDE SEQUENCE [LARGE SCALE GENOMIC DNA]</scope>
    <source>
        <strain evidence="3">ATCC 10988 / DSM 424 / CCUG 17860 / LMG 404 / NCIMB 8938 / NRRL B-806 / ZM1</strain>
    </source>
</reference>
<dbReference type="OrthoDB" id="9814124at2"/>
<dbReference type="InterPro" id="IPR036291">
    <property type="entry name" value="NAD(P)-bd_dom_sf"/>
</dbReference>
<dbReference type="PANTHER" id="PTHR48079:SF6">
    <property type="entry name" value="NAD(P)-BINDING DOMAIN-CONTAINING PROTEIN-RELATED"/>
    <property type="match status" value="1"/>
</dbReference>
<dbReference type="InterPro" id="IPR016040">
    <property type="entry name" value="NAD(P)-bd_dom"/>
</dbReference>
<dbReference type="AlphaFoldDB" id="A0A0H3FXM2"/>
<dbReference type="HOGENOM" id="CLU_007383_6_1_5"/>
<evidence type="ECO:0000313" key="3">
    <source>
        <dbReference type="Proteomes" id="UP000001494"/>
    </source>
</evidence>
<dbReference type="Gene3D" id="3.40.50.720">
    <property type="entry name" value="NAD(P)-binding Rossmann-like Domain"/>
    <property type="match status" value="1"/>
</dbReference>
<organism evidence="2 3">
    <name type="scientific">Zymomonas mobilis subsp. mobilis (strain ATCC 10988 / DSM 424 / LMG 404 / NCIMB 8938 / NRRL B-806 / ZM1)</name>
    <dbReference type="NCBI Taxonomy" id="555217"/>
    <lineage>
        <taxon>Bacteria</taxon>
        <taxon>Pseudomonadati</taxon>
        <taxon>Pseudomonadota</taxon>
        <taxon>Alphaproteobacteria</taxon>
        <taxon>Sphingomonadales</taxon>
        <taxon>Zymomonadaceae</taxon>
        <taxon>Zymomonas</taxon>
    </lineage>
</organism>
<name>A0A0H3FXM2_ZYMMA</name>
<dbReference type="RefSeq" id="WP_014500628.1">
    <property type="nucleotide sequence ID" value="NC_017262.1"/>
</dbReference>
<dbReference type="EMBL" id="CP002850">
    <property type="protein sequence ID" value="AEH62476.1"/>
    <property type="molecule type" value="Genomic_DNA"/>
</dbReference>